<feature type="transmembrane region" description="Helical" evidence="1">
    <location>
        <begin position="35"/>
        <end position="54"/>
    </location>
</feature>
<accession>A0A1S2VJE1</accession>
<feature type="transmembrane region" description="Helical" evidence="1">
    <location>
        <begin position="146"/>
        <end position="161"/>
    </location>
</feature>
<keyword evidence="1" id="KW-0472">Membrane</keyword>
<dbReference type="InterPro" id="IPR054235">
    <property type="entry name" value="DUF6962"/>
</dbReference>
<name>A0A1S2VJE1_9BACT</name>
<reference evidence="2 3" key="1">
    <citation type="submission" date="2016-10" db="EMBL/GenBank/DDBJ databases">
        <title>Arsenicibacter rosenii gen. nov., sp. nov., an efficient arsenic-methylating bacterium isolated from an arsenic-contaminated paddy soil.</title>
        <authorList>
            <person name="Huang K."/>
        </authorList>
    </citation>
    <scope>NUCLEOTIDE SEQUENCE [LARGE SCALE GENOMIC DNA]</scope>
    <source>
        <strain evidence="2 3">SM-1</strain>
    </source>
</reference>
<feature type="transmembrane region" description="Helical" evidence="1">
    <location>
        <begin position="93"/>
        <end position="112"/>
    </location>
</feature>
<proteinExistence type="predicted"/>
<dbReference type="RefSeq" id="WP_071503332.1">
    <property type="nucleotide sequence ID" value="NZ_MORL01000005.1"/>
</dbReference>
<evidence type="ECO:0000256" key="1">
    <source>
        <dbReference type="SAM" id="Phobius"/>
    </source>
</evidence>
<dbReference type="OrthoDB" id="951869at2"/>
<dbReference type="EMBL" id="MORL01000005">
    <property type="protein sequence ID" value="OIN58881.1"/>
    <property type="molecule type" value="Genomic_DNA"/>
</dbReference>
<sequence>MILSNVISDAVLACTGIGVFWHYHQQTPIFNRLLWGFFFLLISLTALVGIFRFAGFDGVIRLHESAQLLAGSLGVVCVVMAVWALVRRVSLGIIAFAVSLIIGLFLFFILLLPQVAPFAKVVASLGILIVMLLGVYGLLQRDIRSVWIIAAVMIMALATKTPSLPRPINPVDFYHYALVCALLCFGKATQRIE</sequence>
<feature type="transmembrane region" description="Helical" evidence="1">
    <location>
        <begin position="118"/>
        <end position="139"/>
    </location>
</feature>
<keyword evidence="1" id="KW-1133">Transmembrane helix</keyword>
<dbReference type="Pfam" id="PF22285">
    <property type="entry name" value="DUF6962"/>
    <property type="match status" value="1"/>
</dbReference>
<evidence type="ECO:0000313" key="3">
    <source>
        <dbReference type="Proteomes" id="UP000181790"/>
    </source>
</evidence>
<feature type="transmembrane region" description="Helical" evidence="1">
    <location>
        <begin position="66"/>
        <end position="86"/>
    </location>
</feature>
<organism evidence="2 3">
    <name type="scientific">Arsenicibacter rosenii</name>
    <dbReference type="NCBI Taxonomy" id="1750698"/>
    <lineage>
        <taxon>Bacteria</taxon>
        <taxon>Pseudomonadati</taxon>
        <taxon>Bacteroidota</taxon>
        <taxon>Cytophagia</taxon>
        <taxon>Cytophagales</taxon>
        <taxon>Spirosomataceae</taxon>
        <taxon>Arsenicibacter</taxon>
    </lineage>
</organism>
<protein>
    <submittedName>
        <fullName evidence="2">Uncharacterized protein</fullName>
    </submittedName>
</protein>
<keyword evidence="3" id="KW-1185">Reference proteome</keyword>
<dbReference type="Proteomes" id="UP000181790">
    <property type="component" value="Unassembled WGS sequence"/>
</dbReference>
<keyword evidence="1" id="KW-0812">Transmembrane</keyword>
<comment type="caution">
    <text evidence="2">The sequence shown here is derived from an EMBL/GenBank/DDBJ whole genome shotgun (WGS) entry which is preliminary data.</text>
</comment>
<evidence type="ECO:0000313" key="2">
    <source>
        <dbReference type="EMBL" id="OIN58881.1"/>
    </source>
</evidence>
<gene>
    <name evidence="2" type="ORF">BLX24_11680</name>
</gene>
<dbReference type="AlphaFoldDB" id="A0A1S2VJE1"/>